<protein>
    <submittedName>
        <fullName evidence="2">Uncharacterized protein</fullName>
    </submittedName>
</protein>
<dbReference type="Proteomes" id="UP000247772">
    <property type="component" value="Unassembled WGS sequence"/>
</dbReference>
<evidence type="ECO:0000313" key="2">
    <source>
        <dbReference type="EMBL" id="PYE27753.1"/>
    </source>
</evidence>
<dbReference type="EMBL" id="JACHVZ010000001">
    <property type="protein sequence ID" value="MBB2925965.1"/>
    <property type="molecule type" value="Genomic_DNA"/>
</dbReference>
<organism evidence="2 3">
    <name type="scientific">Paraburkholderia silvatlantica</name>
    <dbReference type="NCBI Taxonomy" id="321895"/>
    <lineage>
        <taxon>Bacteria</taxon>
        <taxon>Pseudomonadati</taxon>
        <taxon>Pseudomonadota</taxon>
        <taxon>Betaproteobacteria</taxon>
        <taxon>Burkholderiales</taxon>
        <taxon>Burkholderiaceae</taxon>
        <taxon>Paraburkholderia</taxon>
    </lineage>
</organism>
<sequence length="89" mass="9503">MGSGVVVPGKQIVSCEGIERPANRAHDDDAEQHEEPRAALDLFLSGPNHIAGTRVQAAFTRREALKADHSAIVHGLANQLQAQRRAATA</sequence>
<gene>
    <name evidence="2" type="ORF">C7410_10184</name>
    <name evidence="1" type="ORF">FHX59_000371</name>
</gene>
<reference evidence="2 3" key="1">
    <citation type="submission" date="2018-06" db="EMBL/GenBank/DDBJ databases">
        <title>Genomic Encyclopedia of Type Strains, Phase IV (KMG-V): Genome sequencing to study the core and pangenomes of soil and plant-associated prokaryotes.</title>
        <authorList>
            <person name="Whitman W."/>
        </authorList>
    </citation>
    <scope>NUCLEOTIDE SEQUENCE [LARGE SCALE GENOMIC DNA]</scope>
    <source>
        <strain evidence="2 3">SRCL-318</strain>
        <strain evidence="1 4">SRMrh-85</strain>
    </source>
</reference>
<evidence type="ECO:0000313" key="3">
    <source>
        <dbReference type="Proteomes" id="UP000247772"/>
    </source>
</evidence>
<comment type="caution">
    <text evidence="2">The sequence shown here is derived from an EMBL/GenBank/DDBJ whole genome shotgun (WGS) entry which is preliminary data.</text>
</comment>
<evidence type="ECO:0000313" key="4">
    <source>
        <dbReference type="Proteomes" id="UP000533533"/>
    </source>
</evidence>
<accession>A0A2U1AD56</accession>
<dbReference type="AlphaFoldDB" id="A0A2U1AD56"/>
<keyword evidence="4" id="KW-1185">Reference proteome</keyword>
<evidence type="ECO:0000313" key="1">
    <source>
        <dbReference type="EMBL" id="MBB2925965.1"/>
    </source>
</evidence>
<proteinExistence type="predicted"/>
<dbReference type="Proteomes" id="UP000533533">
    <property type="component" value="Unassembled WGS sequence"/>
</dbReference>
<name>A0A2U1AD56_9BURK</name>
<dbReference type="EMBL" id="QJSQ01000001">
    <property type="protein sequence ID" value="PYE27753.1"/>
    <property type="molecule type" value="Genomic_DNA"/>
</dbReference>